<dbReference type="Proteomes" id="UP001596378">
    <property type="component" value="Unassembled WGS sequence"/>
</dbReference>
<proteinExistence type="predicted"/>
<evidence type="ECO:0008006" key="4">
    <source>
        <dbReference type="Google" id="ProtNLM"/>
    </source>
</evidence>
<feature type="signal peptide" evidence="1">
    <location>
        <begin position="1"/>
        <end position="26"/>
    </location>
</feature>
<evidence type="ECO:0000313" key="3">
    <source>
        <dbReference type="Proteomes" id="UP001596378"/>
    </source>
</evidence>
<accession>A0ABW2FC79</accession>
<protein>
    <recommendedName>
        <fullName evidence="4">Copper amine oxidase-like N-terminal domain-containing protein</fullName>
    </recommendedName>
</protein>
<keyword evidence="3" id="KW-1185">Reference proteome</keyword>
<reference evidence="3" key="1">
    <citation type="journal article" date="2019" name="Int. J. Syst. Evol. Microbiol.">
        <title>The Global Catalogue of Microorganisms (GCM) 10K type strain sequencing project: providing services to taxonomists for standard genome sequencing and annotation.</title>
        <authorList>
            <consortium name="The Broad Institute Genomics Platform"/>
            <consortium name="The Broad Institute Genome Sequencing Center for Infectious Disease"/>
            <person name="Wu L."/>
            <person name="Ma J."/>
        </authorList>
    </citation>
    <scope>NUCLEOTIDE SEQUENCE [LARGE SCALE GENOMIC DNA]</scope>
    <source>
        <strain evidence="3">KCTC 12907</strain>
    </source>
</reference>
<evidence type="ECO:0000256" key="1">
    <source>
        <dbReference type="SAM" id="SignalP"/>
    </source>
</evidence>
<keyword evidence="1" id="KW-0732">Signal</keyword>
<comment type="caution">
    <text evidence="2">The sequence shown here is derived from an EMBL/GenBank/DDBJ whole genome shotgun (WGS) entry which is preliminary data.</text>
</comment>
<sequence>MRKVMKKAATATLLSAAVALSIPAFASAAASSPIVSLNGKPLPLTGSYISDGRTYVNIAELSELFGLPYTLDTQAGTLSVNGKPLPIQLKGGVPFAPVRELSAAAGAEIRWNKAANTVQITFGEQGVSENALVVYGDTVQMGSCLVMNRFIPGDAIVFRMKATDSATGQLAEGAKLQVHLSTGEVLDMQLGDHPPEVPGADRFWSAKYEVTEDTPKGTLNYRVTAQSGDKKGEFKPFNVVPSLLTIVSPDQLVPATDVPASEPAADGEA</sequence>
<gene>
    <name evidence="2" type="ORF">ACFQMJ_19265</name>
</gene>
<organism evidence="2 3">
    <name type="scientific">Cohnella cellulosilytica</name>
    <dbReference type="NCBI Taxonomy" id="986710"/>
    <lineage>
        <taxon>Bacteria</taxon>
        <taxon>Bacillati</taxon>
        <taxon>Bacillota</taxon>
        <taxon>Bacilli</taxon>
        <taxon>Bacillales</taxon>
        <taxon>Paenibacillaceae</taxon>
        <taxon>Cohnella</taxon>
    </lineage>
</organism>
<name>A0ABW2FC79_9BACL</name>
<feature type="chain" id="PRO_5047029575" description="Copper amine oxidase-like N-terminal domain-containing protein" evidence="1">
    <location>
        <begin position="27"/>
        <end position="269"/>
    </location>
</feature>
<dbReference type="RefSeq" id="WP_378053056.1">
    <property type="nucleotide sequence ID" value="NZ_JBHMDN010000069.1"/>
</dbReference>
<evidence type="ECO:0000313" key="2">
    <source>
        <dbReference type="EMBL" id="MFC7150678.1"/>
    </source>
</evidence>
<dbReference type="EMBL" id="JBHTAI010000011">
    <property type="protein sequence ID" value="MFC7150678.1"/>
    <property type="molecule type" value="Genomic_DNA"/>
</dbReference>